<feature type="transmembrane region" description="Helical" evidence="1">
    <location>
        <begin position="291"/>
        <end position="318"/>
    </location>
</feature>
<feature type="transmembrane region" description="Helical" evidence="1">
    <location>
        <begin position="472"/>
        <end position="489"/>
    </location>
</feature>
<dbReference type="OrthoDB" id="9782250at2"/>
<feature type="transmembrane region" description="Helical" evidence="1">
    <location>
        <begin position="238"/>
        <end position="261"/>
    </location>
</feature>
<keyword evidence="4" id="KW-1185">Reference proteome</keyword>
<keyword evidence="3" id="KW-0482">Metalloprotease</keyword>
<reference evidence="3 4" key="2">
    <citation type="submission" date="2018-03" db="EMBL/GenBank/DDBJ databases">
        <title>The ancient ancestry and fast evolution of plastids.</title>
        <authorList>
            <person name="Moore K.R."/>
            <person name="Magnabosco C."/>
            <person name="Momper L."/>
            <person name="Gold D.A."/>
            <person name="Bosak T."/>
            <person name="Fournier G.P."/>
        </authorList>
    </citation>
    <scope>NUCLEOTIDE SEQUENCE [LARGE SCALE GENOMIC DNA]</scope>
    <source>
        <strain evidence="3 4">CCAP 1448/3</strain>
    </source>
</reference>
<gene>
    <name evidence="3" type="ORF">C7B64_11420</name>
</gene>
<reference evidence="3 4" key="1">
    <citation type="submission" date="2018-02" db="EMBL/GenBank/DDBJ databases">
        <authorList>
            <person name="Cohen D.B."/>
            <person name="Kent A.D."/>
        </authorList>
    </citation>
    <scope>NUCLEOTIDE SEQUENCE [LARGE SCALE GENOMIC DNA]</scope>
    <source>
        <strain evidence="3 4">CCAP 1448/3</strain>
    </source>
</reference>
<dbReference type="PANTHER" id="PTHR43592">
    <property type="entry name" value="CAAX AMINO TERMINAL PROTEASE"/>
    <property type="match status" value="1"/>
</dbReference>
<organism evidence="3 4">
    <name type="scientific">Merismopedia glauca CCAP 1448/3</name>
    <dbReference type="NCBI Taxonomy" id="1296344"/>
    <lineage>
        <taxon>Bacteria</taxon>
        <taxon>Bacillati</taxon>
        <taxon>Cyanobacteriota</taxon>
        <taxon>Cyanophyceae</taxon>
        <taxon>Synechococcales</taxon>
        <taxon>Merismopediaceae</taxon>
        <taxon>Merismopedia</taxon>
    </lineage>
</organism>
<proteinExistence type="predicted"/>
<dbReference type="RefSeq" id="WP_106288780.1">
    <property type="nucleotide sequence ID" value="NZ_CAWNTC010000038.1"/>
</dbReference>
<dbReference type="PANTHER" id="PTHR43592:SF15">
    <property type="entry name" value="CAAX AMINO TERMINAL PROTEASE FAMILY PROTEIN"/>
    <property type="match status" value="1"/>
</dbReference>
<keyword evidence="1" id="KW-0472">Membrane</keyword>
<dbReference type="GO" id="GO:0080120">
    <property type="term" value="P:CAAX-box protein maturation"/>
    <property type="evidence" value="ECO:0007669"/>
    <property type="project" value="UniProtKB-ARBA"/>
</dbReference>
<name>A0A2T1C3V7_9CYAN</name>
<keyword evidence="1" id="KW-0812">Transmembrane</keyword>
<protein>
    <submittedName>
        <fullName evidence="3">CPBP family intramembrane metalloprotease domain-containing protein</fullName>
    </submittedName>
</protein>
<dbReference type="GO" id="GO:0006508">
    <property type="term" value="P:proteolysis"/>
    <property type="evidence" value="ECO:0007669"/>
    <property type="project" value="UniProtKB-KW"/>
</dbReference>
<accession>A0A2T1C3V7</accession>
<dbReference type="Pfam" id="PF02517">
    <property type="entry name" value="Rce1-like"/>
    <property type="match status" value="1"/>
</dbReference>
<feature type="transmembrane region" description="Helical" evidence="1">
    <location>
        <begin position="371"/>
        <end position="396"/>
    </location>
</feature>
<dbReference type="EMBL" id="PVWJ01000048">
    <property type="protein sequence ID" value="PSB02827.1"/>
    <property type="molecule type" value="Genomic_DNA"/>
</dbReference>
<comment type="caution">
    <text evidence="3">The sequence shown here is derived from an EMBL/GenBank/DDBJ whole genome shotgun (WGS) entry which is preliminary data.</text>
</comment>
<keyword evidence="1" id="KW-1133">Transmembrane helix</keyword>
<evidence type="ECO:0000256" key="1">
    <source>
        <dbReference type="SAM" id="Phobius"/>
    </source>
</evidence>
<dbReference type="Proteomes" id="UP000238762">
    <property type="component" value="Unassembled WGS sequence"/>
</dbReference>
<feature type="transmembrane region" description="Helical" evidence="1">
    <location>
        <begin position="330"/>
        <end position="351"/>
    </location>
</feature>
<dbReference type="AlphaFoldDB" id="A0A2T1C3V7"/>
<evidence type="ECO:0000313" key="3">
    <source>
        <dbReference type="EMBL" id="PSB02827.1"/>
    </source>
</evidence>
<keyword evidence="3" id="KW-0645">Protease</keyword>
<feature type="transmembrane region" description="Helical" evidence="1">
    <location>
        <begin position="416"/>
        <end position="436"/>
    </location>
</feature>
<dbReference type="GO" id="GO:0008237">
    <property type="term" value="F:metallopeptidase activity"/>
    <property type="evidence" value="ECO:0007669"/>
    <property type="project" value="UniProtKB-KW"/>
</dbReference>
<dbReference type="InterPro" id="IPR003675">
    <property type="entry name" value="Rce1/LyrA-like_dom"/>
</dbReference>
<evidence type="ECO:0000313" key="4">
    <source>
        <dbReference type="Proteomes" id="UP000238762"/>
    </source>
</evidence>
<feature type="domain" description="CAAX prenyl protease 2/Lysostaphin resistance protein A-like" evidence="2">
    <location>
        <begin position="418"/>
        <end position="504"/>
    </location>
</feature>
<evidence type="ECO:0000259" key="2">
    <source>
        <dbReference type="Pfam" id="PF02517"/>
    </source>
</evidence>
<feature type="transmembrane region" description="Helical" evidence="1">
    <location>
        <begin position="496"/>
        <end position="516"/>
    </location>
</feature>
<sequence>MNLQTIKRVLLVILTIIAVGQTTVSLFNSWQQPQTQSRIELYQTNLVLNATEWKKFTEASSNKDADIYPKLREQLIGKEPLKNAQKQYEELKTSLTKTQDSIKGDSLRDGKAGRSSSILAQTERIGSIVDELDLRIGILQAEQGQTNAALETWTNLIERSKFKTDGLNNFKTVAVLIDLWTDKSSITATSETQIKANLDGWFKYRSLAKLYQVEQRPADLANLELQQQNIAEQVVNKLLLVGVLPVIGLLIGTLLILGLTLQLAIRKKRSILATNSGIGWKTPWDIETISIVLIVGFFTVKDIVLPIVLGLILSLFQINPTKLDNLQQVMFSFVAYIGIAVLAVTILFFAIKKYFPLPPDWFKFKLTPQSIAWGIGGYLTAIPLVIIISLINQQLWGDRGGGNPILPVALQGQDNLAKFLLFLTACIAAPIFEELIFRGFLLASLTRYLPVWGAITVSGLIFAVAHLSLSEVIPLTVLGMLLGFVYTRSRNLLSSMLMHALWNSGTLITLFILGSGNS</sequence>
<dbReference type="GO" id="GO:0004175">
    <property type="term" value="F:endopeptidase activity"/>
    <property type="evidence" value="ECO:0007669"/>
    <property type="project" value="UniProtKB-ARBA"/>
</dbReference>
<keyword evidence="3" id="KW-0378">Hydrolase</keyword>